<dbReference type="KEGG" id="upl:DSM104440_02725"/>
<keyword evidence="1" id="KW-0732">Signal</keyword>
<dbReference type="AlphaFoldDB" id="A0A6M4H883"/>
<keyword evidence="3" id="KW-1185">Reference proteome</keyword>
<dbReference type="RefSeq" id="WP_171163582.1">
    <property type="nucleotide sequence ID" value="NZ_CP053073.1"/>
</dbReference>
<evidence type="ECO:0000313" key="2">
    <source>
        <dbReference type="EMBL" id="QJR15899.1"/>
    </source>
</evidence>
<dbReference type="Proteomes" id="UP000503096">
    <property type="component" value="Chromosome"/>
</dbReference>
<accession>A0A6M4H883</accession>
<organism evidence="2 3">
    <name type="scientific">Usitatibacter palustris</name>
    <dbReference type="NCBI Taxonomy" id="2732487"/>
    <lineage>
        <taxon>Bacteria</taxon>
        <taxon>Pseudomonadati</taxon>
        <taxon>Pseudomonadota</taxon>
        <taxon>Betaproteobacteria</taxon>
        <taxon>Nitrosomonadales</taxon>
        <taxon>Usitatibacteraceae</taxon>
        <taxon>Usitatibacter</taxon>
    </lineage>
</organism>
<evidence type="ECO:0000256" key="1">
    <source>
        <dbReference type="SAM" id="SignalP"/>
    </source>
</evidence>
<protein>
    <recommendedName>
        <fullName evidence="4">DUF1579 domain-containing protein</fullName>
    </recommendedName>
</protein>
<evidence type="ECO:0000313" key="3">
    <source>
        <dbReference type="Proteomes" id="UP000503096"/>
    </source>
</evidence>
<gene>
    <name evidence="2" type="ORF">DSM104440_02725</name>
</gene>
<feature type="chain" id="PRO_5026718322" description="DUF1579 domain-containing protein" evidence="1">
    <location>
        <begin position="20"/>
        <end position="163"/>
    </location>
</feature>
<feature type="signal peptide" evidence="1">
    <location>
        <begin position="1"/>
        <end position="19"/>
    </location>
</feature>
<proteinExistence type="predicted"/>
<name>A0A6M4H883_9PROT</name>
<sequence length="163" mass="18317">MRKLLLAAALFAAPSFAHASDPALEPLAFLAGHCWKGTLPGTSDTDEHCYSWIFDGKYLRDRHVVRRGDKAVYEGESVYFWSGESKRIEYFYFTAAGGHATGHMIPEADALSFPAAKLVMPTRSVGFRSKLKRVGDDGYEVFREYETDKGWMPVTVQMRKVAK</sequence>
<dbReference type="EMBL" id="CP053073">
    <property type="protein sequence ID" value="QJR15899.1"/>
    <property type="molecule type" value="Genomic_DNA"/>
</dbReference>
<dbReference type="InParanoid" id="A0A6M4H883"/>
<evidence type="ECO:0008006" key="4">
    <source>
        <dbReference type="Google" id="ProtNLM"/>
    </source>
</evidence>
<reference evidence="2 3" key="1">
    <citation type="submission" date="2020-04" db="EMBL/GenBank/DDBJ databases">
        <title>Usitatibacter rugosus gen. nov., sp. nov. and Usitatibacter palustris sp. nov., novel members of Usitatibacteraceae fam. nov. within the order Nitrosomonadales isolated from soil.</title>
        <authorList>
            <person name="Huber K.J."/>
            <person name="Neumann-Schaal M."/>
            <person name="Geppert A."/>
            <person name="Luckner M."/>
            <person name="Wanner G."/>
            <person name="Overmann J."/>
        </authorList>
    </citation>
    <scope>NUCLEOTIDE SEQUENCE [LARGE SCALE GENOMIC DNA]</scope>
    <source>
        <strain evidence="2 3">Swamp67</strain>
    </source>
</reference>